<dbReference type="PANTHER" id="PTHR33376:SF7">
    <property type="entry name" value="C4-DICARBOXYLATE-BINDING PROTEIN DCTB"/>
    <property type="match status" value="1"/>
</dbReference>
<dbReference type="RefSeq" id="WP_007112807.1">
    <property type="nucleotide sequence ID" value="NZ_JH393257.1"/>
</dbReference>
<dbReference type="NCBIfam" id="NF037995">
    <property type="entry name" value="TRAP_S1"/>
    <property type="match status" value="1"/>
</dbReference>
<dbReference type="OrthoDB" id="9771186at2"/>
<evidence type="ECO:0000313" key="5">
    <source>
        <dbReference type="EMBL" id="EHJ94871.1"/>
    </source>
</evidence>
<protein>
    <submittedName>
        <fullName evidence="6">C4-dicarboxylate ABC transporter substrate-binding protein</fullName>
    </submittedName>
    <submittedName>
        <fullName evidence="5">Sialic acid-binding periplasmic protein siaP</fullName>
    </submittedName>
</protein>
<dbReference type="GO" id="GO:0055085">
    <property type="term" value="P:transmembrane transport"/>
    <property type="evidence" value="ECO:0007669"/>
    <property type="project" value="InterPro"/>
</dbReference>
<dbReference type="Gene3D" id="3.40.190.170">
    <property type="entry name" value="Bacterial extracellular solute-binding protein, family 7"/>
    <property type="match status" value="1"/>
</dbReference>
<dbReference type="AlphaFoldDB" id="A0A265DTP2"/>
<evidence type="ECO:0000313" key="6">
    <source>
        <dbReference type="EMBL" id="OZT72691.1"/>
    </source>
</evidence>
<gene>
    <name evidence="6" type="ORF">CE457_18060</name>
    <name evidence="5" type="ORF">KUC_1830</name>
</gene>
<dbReference type="EMBL" id="NPEY01000019">
    <property type="protein sequence ID" value="OZT72691.1"/>
    <property type="molecule type" value="Genomic_DNA"/>
</dbReference>
<dbReference type="InterPro" id="IPR038404">
    <property type="entry name" value="TRAP_DctP_sf"/>
</dbReference>
<dbReference type="STRING" id="1072583.KUC_1830"/>
<proteinExistence type="inferred from homology"/>
<accession>A0A265DTP2</accession>
<organism evidence="5 7">
    <name type="scientific">Vreelandella boliviensis LC1</name>
    <dbReference type="NCBI Taxonomy" id="1072583"/>
    <lineage>
        <taxon>Bacteria</taxon>
        <taxon>Pseudomonadati</taxon>
        <taxon>Pseudomonadota</taxon>
        <taxon>Gammaproteobacteria</taxon>
        <taxon>Oceanospirillales</taxon>
        <taxon>Halomonadaceae</taxon>
        <taxon>Vreelandella</taxon>
    </lineage>
</organism>
<dbReference type="CDD" id="cd13603">
    <property type="entry name" value="PBP2_TRAP_Siap_TeaA_like"/>
    <property type="match status" value="1"/>
</dbReference>
<dbReference type="Proteomes" id="UP000005756">
    <property type="component" value="Unassembled WGS sequence"/>
</dbReference>
<evidence type="ECO:0000256" key="1">
    <source>
        <dbReference type="ARBA" id="ARBA00009023"/>
    </source>
</evidence>
<reference evidence="5 7" key="1">
    <citation type="submission" date="2011-10" db="EMBL/GenBank/DDBJ databases">
        <authorList>
            <person name="Quillaguamn J."/>
            <person name="Guzmn D."/>
            <person name="Balderrama-Subieta A."/>
            <person name="Cardona-Ortuo C."/>
            <person name="Guevara-Martnez M."/>
            <person name="Callisaya-Quispe N."/>
        </authorList>
    </citation>
    <scope>NUCLEOTIDE SEQUENCE [LARGE SCALE GENOMIC DNA]</scope>
    <source>
        <strain evidence="5 7">LC1</strain>
    </source>
</reference>
<evidence type="ECO:0000313" key="7">
    <source>
        <dbReference type="Proteomes" id="UP000005756"/>
    </source>
</evidence>
<reference evidence="6 8" key="2">
    <citation type="submission" date="2017-07" db="EMBL/GenBank/DDBJ databases">
        <title>Shotgun whole genome sequences of three halophilic bacterial isolates.</title>
        <authorList>
            <person name="Pozzo T."/>
            <person name="Higdon S.M."/>
            <person name="Quillaguaman J."/>
        </authorList>
    </citation>
    <scope>NUCLEOTIDE SEQUENCE [LARGE SCALE GENOMIC DNA]</scope>
    <source>
        <strain evidence="6 8">LC1</strain>
    </source>
</reference>
<feature type="chain" id="PRO_5044571963" evidence="4">
    <location>
        <begin position="24"/>
        <end position="326"/>
    </location>
</feature>
<dbReference type="EMBL" id="JH393257">
    <property type="protein sequence ID" value="EHJ94871.1"/>
    <property type="molecule type" value="Genomic_DNA"/>
</dbReference>
<dbReference type="Proteomes" id="UP000216538">
    <property type="component" value="Unassembled WGS sequence"/>
</dbReference>
<evidence type="ECO:0000256" key="2">
    <source>
        <dbReference type="ARBA" id="ARBA00022448"/>
    </source>
</evidence>
<dbReference type="Pfam" id="PF03480">
    <property type="entry name" value="DctP"/>
    <property type="match status" value="1"/>
</dbReference>
<feature type="signal peptide" evidence="4">
    <location>
        <begin position="1"/>
        <end position="23"/>
    </location>
</feature>
<sequence>MQKQLLATLATLGMLTTAPFVLANPIEIQVNNTMSEGGSESAAVERFAEYLEEQAPGRFDVRPFLAGSLGGENAILELLNLGQTQLSITGGNWRQQYAPEYDAITVPFVFTTWDEVDAYMESPSGQALVEKAENQGGLKYFGLQHRGPRHMTANKEIHTPADLEGFRLRLPSLPVWLEVWGEIGAQVVNVPAPEIYLAMQTGQVDGHENSLSSPYTRRLWEVQDYLIMTSHVQFPWSWVASSRWWNGLEADDQALIEEAIYVARQYGSERERELDEFYLEALQEEGMTVIEPDVAPFREAALPAIDRVMADMADGVREDALGNQSE</sequence>
<evidence type="ECO:0000256" key="3">
    <source>
        <dbReference type="ARBA" id="ARBA00022729"/>
    </source>
</evidence>
<comment type="similarity">
    <text evidence="1">Belongs to the bacterial solute-binding protein 7 family.</text>
</comment>
<evidence type="ECO:0000256" key="4">
    <source>
        <dbReference type="SAM" id="SignalP"/>
    </source>
</evidence>
<keyword evidence="2" id="KW-0813">Transport</keyword>
<dbReference type="InterPro" id="IPR018389">
    <property type="entry name" value="DctP_fam"/>
</dbReference>
<name>A0A265DTP2_9GAMM</name>
<keyword evidence="8" id="KW-1185">Reference proteome</keyword>
<keyword evidence="3 4" id="KW-0732">Signal</keyword>
<dbReference type="PANTHER" id="PTHR33376">
    <property type="match status" value="1"/>
</dbReference>
<evidence type="ECO:0000313" key="8">
    <source>
        <dbReference type="Proteomes" id="UP000216538"/>
    </source>
</evidence>